<accession>A0A0E0F4E1</accession>
<proteinExistence type="predicted"/>
<protein>
    <submittedName>
        <fullName evidence="2">Uncharacterized protein</fullName>
    </submittedName>
</protein>
<keyword evidence="3" id="KW-1185">Reference proteome</keyword>
<feature type="region of interest" description="Disordered" evidence="1">
    <location>
        <begin position="130"/>
        <end position="176"/>
    </location>
</feature>
<sequence length="176" mass="19421">MVSMRRTWPRRRLIQRLEEFWTSGGHGGGGEEFAATAARATTVGRMRRVPSELVDSEQVREGGEMAAGIKWQQRLRWWQPSPRLGKAWRYRTASRGRGRWPHLGGVAAFGGGVGGRLSVERRSRWQWRPAGVRGAAGSKEDGLAQEVQPMAGGQTSVRGASGGGGGRRGAMRRDRW</sequence>
<dbReference type="Proteomes" id="UP000008021">
    <property type="component" value="Chromosome 11"/>
</dbReference>
<evidence type="ECO:0000313" key="2">
    <source>
        <dbReference type="EnsemblPlants" id="OMERI11G07620.1"/>
    </source>
</evidence>
<name>A0A0E0F4E1_9ORYZ</name>
<evidence type="ECO:0000313" key="3">
    <source>
        <dbReference type="Proteomes" id="UP000008021"/>
    </source>
</evidence>
<reference evidence="2" key="2">
    <citation type="submission" date="2018-05" db="EMBL/GenBank/DDBJ databases">
        <title>OmerRS3 (Oryza meridionalis Reference Sequence Version 3).</title>
        <authorList>
            <person name="Zhang J."/>
            <person name="Kudrna D."/>
            <person name="Lee S."/>
            <person name="Talag J."/>
            <person name="Welchert J."/>
            <person name="Wing R.A."/>
        </authorList>
    </citation>
    <scope>NUCLEOTIDE SEQUENCE [LARGE SCALE GENOMIC DNA]</scope>
    <source>
        <strain evidence="2">cv. OR44</strain>
    </source>
</reference>
<evidence type="ECO:0000256" key="1">
    <source>
        <dbReference type="SAM" id="MobiDB-lite"/>
    </source>
</evidence>
<organism evidence="2">
    <name type="scientific">Oryza meridionalis</name>
    <dbReference type="NCBI Taxonomy" id="40149"/>
    <lineage>
        <taxon>Eukaryota</taxon>
        <taxon>Viridiplantae</taxon>
        <taxon>Streptophyta</taxon>
        <taxon>Embryophyta</taxon>
        <taxon>Tracheophyta</taxon>
        <taxon>Spermatophyta</taxon>
        <taxon>Magnoliopsida</taxon>
        <taxon>Liliopsida</taxon>
        <taxon>Poales</taxon>
        <taxon>Poaceae</taxon>
        <taxon>BOP clade</taxon>
        <taxon>Oryzoideae</taxon>
        <taxon>Oryzeae</taxon>
        <taxon>Oryzinae</taxon>
        <taxon>Oryza</taxon>
    </lineage>
</organism>
<dbReference type="HOGENOM" id="CLU_1527562_0_0_1"/>
<dbReference type="AlphaFoldDB" id="A0A0E0F4E1"/>
<dbReference type="Gramene" id="OMERI11G07620.1">
    <property type="protein sequence ID" value="OMERI11G07620.1"/>
    <property type="gene ID" value="OMERI11G07620"/>
</dbReference>
<dbReference type="EnsemblPlants" id="OMERI11G07620.1">
    <property type="protein sequence ID" value="OMERI11G07620.1"/>
    <property type="gene ID" value="OMERI11G07620"/>
</dbReference>
<reference evidence="2" key="1">
    <citation type="submission" date="2015-04" db="UniProtKB">
        <authorList>
            <consortium name="EnsemblPlants"/>
        </authorList>
    </citation>
    <scope>IDENTIFICATION</scope>
</reference>